<dbReference type="OrthoDB" id="9806925at2"/>
<dbReference type="SUPFAM" id="SSF64153">
    <property type="entry name" value="YjeF N-terminal domain-like"/>
    <property type="match status" value="1"/>
</dbReference>
<dbReference type="InterPro" id="IPR036652">
    <property type="entry name" value="YjeF_N_dom_sf"/>
</dbReference>
<evidence type="ECO:0000313" key="4">
    <source>
        <dbReference type="Proteomes" id="UP000265742"/>
    </source>
</evidence>
<keyword evidence="4" id="KW-1185">Reference proteome</keyword>
<evidence type="ECO:0000256" key="1">
    <source>
        <dbReference type="HAMAP-Rule" id="MF_01966"/>
    </source>
</evidence>
<feature type="domain" description="YjeF N-terminal" evidence="2">
    <location>
        <begin position="17"/>
        <end position="223"/>
    </location>
</feature>
<dbReference type="GO" id="GO:0000166">
    <property type="term" value="F:nucleotide binding"/>
    <property type="evidence" value="ECO:0007669"/>
    <property type="project" value="UniProtKB-KW"/>
</dbReference>
<dbReference type="AlphaFoldDB" id="A0A3A1TTQ8"/>
<dbReference type="RefSeq" id="WP_119481922.1">
    <property type="nucleotide sequence ID" value="NZ_QXTG01000002.1"/>
</dbReference>
<dbReference type="InterPro" id="IPR004443">
    <property type="entry name" value="YjeF_N_dom"/>
</dbReference>
<name>A0A3A1TTQ8_9MICO</name>
<keyword evidence="1 3" id="KW-0413">Isomerase</keyword>
<feature type="binding site" evidence="1">
    <location>
        <begin position="65"/>
        <end position="69"/>
    </location>
    <ligand>
        <name>(6S)-NADPHX</name>
        <dbReference type="ChEBI" id="CHEBI:64076"/>
    </ligand>
</feature>
<comment type="caution">
    <text evidence="3">The sequence shown here is derived from an EMBL/GenBank/DDBJ whole genome shotgun (WGS) entry which is preliminary data.</text>
</comment>
<comment type="cofactor">
    <cofactor evidence="1">
        <name>K(+)</name>
        <dbReference type="ChEBI" id="CHEBI:29103"/>
    </cofactor>
    <text evidence="1">Binds 1 potassium ion per subunit.</text>
</comment>
<keyword evidence="1" id="KW-0521">NADP</keyword>
<feature type="binding site" evidence="1">
    <location>
        <position position="66"/>
    </location>
    <ligand>
        <name>K(+)</name>
        <dbReference type="ChEBI" id="CHEBI:29103"/>
    </ligand>
</feature>
<accession>A0A3A1TTQ8</accession>
<keyword evidence="1" id="KW-0630">Potassium</keyword>
<feature type="binding site" evidence="1">
    <location>
        <position position="130"/>
    </location>
    <ligand>
        <name>K(+)</name>
        <dbReference type="ChEBI" id="CHEBI:29103"/>
    </ligand>
</feature>
<dbReference type="Gene3D" id="3.40.50.10260">
    <property type="entry name" value="YjeF N-terminal domain"/>
    <property type="match status" value="1"/>
</dbReference>
<keyword evidence="1" id="KW-0479">Metal-binding</keyword>
<keyword evidence="1" id="KW-0520">NAD</keyword>
<gene>
    <name evidence="1" type="primary">nnrE</name>
    <name evidence="3" type="ORF">D1781_08570</name>
</gene>
<feature type="binding site" evidence="1">
    <location>
        <position position="166"/>
    </location>
    <ligand>
        <name>(6S)-NADPHX</name>
        <dbReference type="ChEBI" id="CHEBI:64076"/>
    </ligand>
</feature>
<dbReference type="EC" id="5.1.99.6" evidence="1"/>
<dbReference type="EMBL" id="QXTG01000002">
    <property type="protein sequence ID" value="RIX27613.1"/>
    <property type="molecule type" value="Genomic_DNA"/>
</dbReference>
<sequence>MAERGADIASGWSAQQVREAERPLLAAGVPLMARAAAGLADEVLRVLAARGAGAGRLLVLVGSGNNGGDALYAAATLLARGSSAVVARLGTGVHGPGLRAAERAGARVLPPDATPGLLAAEASAADVVLDGVLGIGARGGLRPPARQAVARLLEEARGRAAVVAVDLPSGVGPDDGRAHPPVLRADRTVAFGAMKAGLLVDPGRALAGRVRLVDIGLGPQLAGRRPLRPAGL</sequence>
<evidence type="ECO:0000313" key="3">
    <source>
        <dbReference type="EMBL" id="RIX27613.1"/>
    </source>
</evidence>
<proteinExistence type="inferred from homology"/>
<organism evidence="3 4">
    <name type="scientific">Amnibacterium setariae</name>
    <dbReference type="NCBI Taxonomy" id="2306585"/>
    <lineage>
        <taxon>Bacteria</taxon>
        <taxon>Bacillati</taxon>
        <taxon>Actinomycetota</taxon>
        <taxon>Actinomycetes</taxon>
        <taxon>Micrococcales</taxon>
        <taxon>Microbacteriaceae</taxon>
        <taxon>Amnibacterium</taxon>
    </lineage>
</organism>
<comment type="caution">
    <text evidence="1">Lacks conserved residue(s) required for the propagation of feature annotation.</text>
</comment>
<comment type="catalytic activity">
    <reaction evidence="1">
        <text>(6R)-NADPHX = (6S)-NADPHX</text>
        <dbReference type="Rhea" id="RHEA:32227"/>
        <dbReference type="ChEBI" id="CHEBI:64076"/>
        <dbReference type="ChEBI" id="CHEBI:64077"/>
        <dbReference type="EC" id="5.1.99.6"/>
    </reaction>
</comment>
<comment type="catalytic activity">
    <reaction evidence="1">
        <text>(6R)-NADHX = (6S)-NADHX</text>
        <dbReference type="Rhea" id="RHEA:32215"/>
        <dbReference type="ChEBI" id="CHEBI:64074"/>
        <dbReference type="ChEBI" id="CHEBI:64075"/>
        <dbReference type="EC" id="5.1.99.6"/>
    </reaction>
</comment>
<dbReference type="Proteomes" id="UP000265742">
    <property type="component" value="Unassembled WGS sequence"/>
</dbReference>
<evidence type="ECO:0000259" key="2">
    <source>
        <dbReference type="PROSITE" id="PS51385"/>
    </source>
</evidence>
<reference evidence="4" key="1">
    <citation type="submission" date="2018-09" db="EMBL/GenBank/DDBJ databases">
        <authorList>
            <person name="Kim I."/>
        </authorList>
    </citation>
    <scope>NUCLEOTIDE SEQUENCE [LARGE SCALE GENOMIC DNA]</scope>
    <source>
        <strain evidence="4">DD4a</strain>
    </source>
</reference>
<comment type="function">
    <text evidence="1">Catalyzes the epimerization of the S- and R-forms of NAD(P)HX, a damaged form of NAD(P)H that is a result of enzymatic or heat-dependent hydration. This is a prerequisite for the S-specific NAD(P)H-hydrate dehydratase to allow the repair of both epimers of NAD(P)HX.</text>
</comment>
<keyword evidence="1" id="KW-0547">Nucleotide-binding</keyword>
<feature type="binding site" evidence="1">
    <location>
        <position position="169"/>
    </location>
    <ligand>
        <name>K(+)</name>
        <dbReference type="ChEBI" id="CHEBI:29103"/>
    </ligand>
</feature>
<dbReference type="HAMAP" id="MF_01966">
    <property type="entry name" value="NADHX_epimerase"/>
    <property type="match status" value="1"/>
</dbReference>
<protein>
    <recommendedName>
        <fullName evidence="1">NAD(P)H-hydrate epimerase</fullName>
        <ecNumber evidence="1">5.1.99.6</ecNumber>
    </recommendedName>
    <alternativeName>
        <fullName evidence="1">NAD(P)HX epimerase</fullName>
    </alternativeName>
</protein>
<dbReference type="PROSITE" id="PS51385">
    <property type="entry name" value="YJEF_N"/>
    <property type="match status" value="1"/>
</dbReference>
<dbReference type="Pfam" id="PF03853">
    <property type="entry name" value="YjeF_N"/>
    <property type="match status" value="1"/>
</dbReference>
<dbReference type="GO" id="GO:0052856">
    <property type="term" value="F:NAD(P)HX epimerase activity"/>
    <property type="evidence" value="ECO:0007669"/>
    <property type="project" value="UniProtKB-UniRule"/>
</dbReference>
<dbReference type="GO" id="GO:0046872">
    <property type="term" value="F:metal ion binding"/>
    <property type="evidence" value="ECO:0007669"/>
    <property type="project" value="UniProtKB-KW"/>
</dbReference>
<dbReference type="NCBIfam" id="TIGR00197">
    <property type="entry name" value="yjeF_nterm"/>
    <property type="match status" value="1"/>
</dbReference>
<comment type="similarity">
    <text evidence="1">Belongs to the NnrE/AIBP family.</text>
</comment>